<feature type="domain" description="AIG1-type G" evidence="19">
    <location>
        <begin position="45"/>
        <end position="238"/>
    </location>
</feature>
<comment type="similarity">
    <text evidence="5">Belongs to the TRAFAC class TrmE-Era-EngA-EngB-Septin-like GTPase superfamily. AIG1/Toc34/Toc159-like paraseptin GTPase family. IAN subfamily.</text>
</comment>
<accession>A0A3N0YDR2</accession>
<evidence type="ECO:0000259" key="19">
    <source>
        <dbReference type="PROSITE" id="PS51720"/>
    </source>
</evidence>
<evidence type="ECO:0000256" key="18">
    <source>
        <dbReference type="SAM" id="SignalP"/>
    </source>
</evidence>
<keyword evidence="11" id="KW-0496">Mitochondrion</keyword>
<gene>
    <name evidence="20" type="ORF">DPX16_10294</name>
</gene>
<comment type="function">
    <text evidence="13">Exerts an anti-apoptotic effect in the immune system and is involved in responses to infections.</text>
</comment>
<dbReference type="GO" id="GO:0005739">
    <property type="term" value="C:mitochondrion"/>
    <property type="evidence" value="ECO:0007669"/>
    <property type="project" value="UniProtKB-SubCell"/>
</dbReference>
<evidence type="ECO:0000256" key="11">
    <source>
        <dbReference type="ARBA" id="ARBA00023128"/>
    </source>
</evidence>
<dbReference type="FunFam" id="3.40.50.300:FF:000536">
    <property type="entry name" value="GTPase IMAP family member 8"/>
    <property type="match status" value="2"/>
</dbReference>
<feature type="compositionally biased region" description="Basic and acidic residues" evidence="17">
    <location>
        <begin position="458"/>
        <end position="483"/>
    </location>
</feature>
<feature type="chain" id="PRO_5018055899" description="GTPase IMAP family member 8" evidence="18">
    <location>
        <begin position="21"/>
        <end position="783"/>
    </location>
</feature>
<evidence type="ECO:0000256" key="9">
    <source>
        <dbReference type="ARBA" id="ARBA00022824"/>
    </source>
</evidence>
<evidence type="ECO:0000256" key="12">
    <source>
        <dbReference type="ARBA" id="ARBA00023134"/>
    </source>
</evidence>
<feature type="signal peptide" evidence="18">
    <location>
        <begin position="1"/>
        <end position="20"/>
    </location>
</feature>
<keyword evidence="12" id="KW-0342">GTP-binding</keyword>
<feature type="compositionally biased region" description="Basic and acidic residues" evidence="17">
    <location>
        <begin position="511"/>
        <end position="521"/>
    </location>
</feature>
<dbReference type="SUPFAM" id="SSF52540">
    <property type="entry name" value="P-loop containing nucleoside triphosphate hydrolases"/>
    <property type="match status" value="3"/>
</dbReference>
<dbReference type="GO" id="GO:0005783">
    <property type="term" value="C:endoplasmic reticulum"/>
    <property type="evidence" value="ECO:0007669"/>
    <property type="project" value="UniProtKB-SubCell"/>
</dbReference>
<feature type="region of interest" description="Disordered" evidence="17">
    <location>
        <begin position="458"/>
        <end position="521"/>
    </location>
</feature>
<protein>
    <recommendedName>
        <fullName evidence="14">GTPase IMAP family member 8</fullName>
    </recommendedName>
    <alternativeName>
        <fullName evidence="15">Immune-associated nucleotide-binding protein 9</fullName>
    </alternativeName>
</protein>
<evidence type="ECO:0000256" key="7">
    <source>
        <dbReference type="ARBA" id="ARBA00022737"/>
    </source>
</evidence>
<sequence>MMLCLIGVHVGWLVEAPVECKNRHVKIIKSIDKSTSSLNSLTDDLQDLRIVLLGVSGVGKSAMGNAILGREAFKESRTRESVIQKGRKENRNISIIDTPGFFNTELTNEELQKQMMKSLDLSDPGPHVFLLIINLENFKEDERNIVERVLEVFGEEALLFTMVLFTGREKVSKREWIQINESEETKKIFNYFEGRCHVINSKNECDLYQITKLLKSIDEMVRNNEERHYRKVREQEERMKQEKVEKRLEERHNQEQKKEINPEMDIKTYERKQDEATGLKIVLVGKSGVGKTATANTIQDKNVFRSNWTRTCEKHDAVVSGRTISIIDTPGLLDFRHFQHELKSDIEKCLDLSAPGPLVFLLIIRVNERITEEEKNTVKWIQQNFGEDAVRHTIILFTHTDLLKDESLNEYIGKSPDLDSLVHSCGGRFHSFNNQDRNNQNQIIELLEKFEQLIKDNGGEHDANEKSLKAQNKLREQSQKQEDTSPGSTSAQEMREQEIGINQDEDINTQSKEERNTNTETVLHELQRDTDDLMRLMVGLELSEMALSLSLERTIVPSILSRQDLTDLRIVLLGSLGSGKSSAGNTILGKNAFRASPVLSTTNSEKQATVVSGRIISMIDTPAITLGSFHFVHLSKIEKSLEMSAPGPHVFLLVIRVKNFTEEEKNTMKWLQQNLERDVFNHTIVLFTHTDLLNFLIKDPLKEFIRIHNDLQSLIDSSGGRFHSFNNKAMWNRFQAIEMLRKIAEMVQRNGGKHYTKNNIFKRAQKTKQLVHAKKQDTDCEIL</sequence>
<keyword evidence="16" id="KW-0175">Coiled coil</keyword>
<evidence type="ECO:0000313" key="20">
    <source>
        <dbReference type="EMBL" id="ROL44010.1"/>
    </source>
</evidence>
<dbReference type="InterPro" id="IPR006703">
    <property type="entry name" value="G_AIG1"/>
</dbReference>
<evidence type="ECO:0000313" key="21">
    <source>
        <dbReference type="Proteomes" id="UP000281406"/>
    </source>
</evidence>
<keyword evidence="8" id="KW-0547">Nucleotide-binding</keyword>
<comment type="caution">
    <text evidence="20">The sequence shown here is derived from an EMBL/GenBank/DDBJ whole genome shotgun (WGS) entry which is preliminary data.</text>
</comment>
<keyword evidence="6" id="KW-0963">Cytoplasm</keyword>
<evidence type="ECO:0000256" key="15">
    <source>
        <dbReference type="ARBA" id="ARBA00077278"/>
    </source>
</evidence>
<dbReference type="Gene3D" id="3.40.50.300">
    <property type="entry name" value="P-loop containing nucleotide triphosphate hydrolases"/>
    <property type="match status" value="3"/>
</dbReference>
<feature type="domain" description="AIG1-type G" evidence="19">
    <location>
        <begin position="565"/>
        <end position="764"/>
    </location>
</feature>
<dbReference type="OrthoDB" id="5985928at2759"/>
<evidence type="ECO:0000256" key="14">
    <source>
        <dbReference type="ARBA" id="ARBA00073539"/>
    </source>
</evidence>
<feature type="domain" description="AIG1-type G" evidence="19">
    <location>
        <begin position="276"/>
        <end position="471"/>
    </location>
</feature>
<evidence type="ECO:0000256" key="17">
    <source>
        <dbReference type="SAM" id="MobiDB-lite"/>
    </source>
</evidence>
<evidence type="ECO:0000256" key="8">
    <source>
        <dbReference type="ARBA" id="ARBA00022741"/>
    </source>
</evidence>
<evidence type="ECO:0000256" key="1">
    <source>
        <dbReference type="ARBA" id="ARBA00004173"/>
    </source>
</evidence>
<keyword evidence="10" id="KW-0333">Golgi apparatus</keyword>
<evidence type="ECO:0000256" key="4">
    <source>
        <dbReference type="ARBA" id="ARBA00004555"/>
    </source>
</evidence>
<dbReference type="GO" id="GO:0005829">
    <property type="term" value="C:cytosol"/>
    <property type="evidence" value="ECO:0007669"/>
    <property type="project" value="UniProtKB-SubCell"/>
</dbReference>
<reference evidence="20 21" key="1">
    <citation type="submission" date="2018-10" db="EMBL/GenBank/DDBJ databases">
        <title>Genome assembly for a Yunnan-Guizhou Plateau 3E fish, Anabarilius grahami (Regan), and its evolutionary and genetic applications.</title>
        <authorList>
            <person name="Jiang W."/>
        </authorList>
    </citation>
    <scope>NUCLEOTIDE SEQUENCE [LARGE SCALE GENOMIC DNA]</scope>
    <source>
        <strain evidence="20">AG-KIZ</strain>
        <tissue evidence="20">Muscle</tissue>
    </source>
</reference>
<evidence type="ECO:0000256" key="16">
    <source>
        <dbReference type="SAM" id="Coils"/>
    </source>
</evidence>
<comment type="subcellular location">
    <subcellularLocation>
        <location evidence="3">Cytoplasm</location>
        <location evidence="3">Cytosol</location>
    </subcellularLocation>
    <subcellularLocation>
        <location evidence="2">Endoplasmic reticulum</location>
    </subcellularLocation>
    <subcellularLocation>
        <location evidence="4">Golgi apparatus</location>
    </subcellularLocation>
    <subcellularLocation>
        <location evidence="1">Mitochondrion</location>
    </subcellularLocation>
</comment>
<dbReference type="InterPro" id="IPR045058">
    <property type="entry name" value="GIMA/IAN/Toc"/>
</dbReference>
<evidence type="ECO:0000256" key="5">
    <source>
        <dbReference type="ARBA" id="ARBA00008535"/>
    </source>
</evidence>
<dbReference type="FunFam" id="3.40.50.300:FF:000366">
    <property type="entry name" value="GTPase, IMAP family member 2"/>
    <property type="match status" value="1"/>
</dbReference>
<dbReference type="GO" id="GO:0005794">
    <property type="term" value="C:Golgi apparatus"/>
    <property type="evidence" value="ECO:0007669"/>
    <property type="project" value="UniProtKB-SubCell"/>
</dbReference>
<name>A0A3N0YDR2_ANAGA</name>
<dbReference type="InterPro" id="IPR027417">
    <property type="entry name" value="P-loop_NTPase"/>
</dbReference>
<feature type="coiled-coil region" evidence="16">
    <location>
        <begin position="222"/>
        <end position="259"/>
    </location>
</feature>
<dbReference type="PANTHER" id="PTHR10903">
    <property type="entry name" value="GTPASE, IMAP FAMILY MEMBER-RELATED"/>
    <property type="match status" value="1"/>
</dbReference>
<evidence type="ECO:0000256" key="2">
    <source>
        <dbReference type="ARBA" id="ARBA00004240"/>
    </source>
</evidence>
<keyword evidence="9" id="KW-0256">Endoplasmic reticulum</keyword>
<evidence type="ECO:0000256" key="3">
    <source>
        <dbReference type="ARBA" id="ARBA00004514"/>
    </source>
</evidence>
<keyword evidence="21" id="KW-1185">Reference proteome</keyword>
<dbReference type="Proteomes" id="UP000281406">
    <property type="component" value="Unassembled WGS sequence"/>
</dbReference>
<organism evidence="20 21">
    <name type="scientific">Anabarilius grahami</name>
    <name type="common">Kanglang fish</name>
    <name type="synonym">Barilius grahami</name>
    <dbReference type="NCBI Taxonomy" id="495550"/>
    <lineage>
        <taxon>Eukaryota</taxon>
        <taxon>Metazoa</taxon>
        <taxon>Chordata</taxon>
        <taxon>Craniata</taxon>
        <taxon>Vertebrata</taxon>
        <taxon>Euteleostomi</taxon>
        <taxon>Actinopterygii</taxon>
        <taxon>Neopterygii</taxon>
        <taxon>Teleostei</taxon>
        <taxon>Ostariophysi</taxon>
        <taxon>Cypriniformes</taxon>
        <taxon>Xenocyprididae</taxon>
        <taxon>Xenocypridinae</taxon>
        <taxon>Xenocypridinae incertae sedis</taxon>
        <taxon>Anabarilius</taxon>
    </lineage>
</organism>
<dbReference type="Pfam" id="PF04548">
    <property type="entry name" value="AIG1"/>
    <property type="match status" value="3"/>
</dbReference>
<evidence type="ECO:0000256" key="6">
    <source>
        <dbReference type="ARBA" id="ARBA00022490"/>
    </source>
</evidence>
<proteinExistence type="inferred from homology"/>
<dbReference type="PANTHER" id="PTHR10903:SF188">
    <property type="entry name" value="GTPASE IMAP FAMILY MEMBER 2-LIKE-RELATED"/>
    <property type="match status" value="1"/>
</dbReference>
<evidence type="ECO:0000256" key="10">
    <source>
        <dbReference type="ARBA" id="ARBA00023034"/>
    </source>
</evidence>
<dbReference type="PROSITE" id="PS51720">
    <property type="entry name" value="G_AIG1"/>
    <property type="match status" value="3"/>
</dbReference>
<keyword evidence="7" id="KW-0677">Repeat</keyword>
<dbReference type="AlphaFoldDB" id="A0A3N0YDR2"/>
<evidence type="ECO:0000256" key="13">
    <source>
        <dbReference type="ARBA" id="ARBA00056809"/>
    </source>
</evidence>
<dbReference type="GO" id="GO:0005525">
    <property type="term" value="F:GTP binding"/>
    <property type="evidence" value="ECO:0007669"/>
    <property type="project" value="UniProtKB-KW"/>
</dbReference>
<dbReference type="EMBL" id="RJVU01047119">
    <property type="protein sequence ID" value="ROL44010.1"/>
    <property type="molecule type" value="Genomic_DNA"/>
</dbReference>
<keyword evidence="18" id="KW-0732">Signal</keyword>